<organism evidence="1 2">
    <name type="scientific">Faecalibacterium prausnitzii SL3/3</name>
    <dbReference type="NCBI Taxonomy" id="657322"/>
    <lineage>
        <taxon>Bacteria</taxon>
        <taxon>Bacillati</taxon>
        <taxon>Bacillota</taxon>
        <taxon>Clostridia</taxon>
        <taxon>Eubacteriales</taxon>
        <taxon>Oscillospiraceae</taxon>
        <taxon>Faecalibacterium</taxon>
    </lineage>
</organism>
<dbReference type="HOGENOM" id="CLU_1576128_0_0_9"/>
<dbReference type="PATRIC" id="fig|657322.3.peg.2136"/>
<dbReference type="KEGG" id="fpa:FPR_22130"/>
<evidence type="ECO:0000313" key="2">
    <source>
        <dbReference type="Proteomes" id="UP000007059"/>
    </source>
</evidence>
<dbReference type="EMBL" id="FP929046">
    <property type="protein sequence ID" value="CBL02403.1"/>
    <property type="molecule type" value="Genomic_DNA"/>
</dbReference>
<reference evidence="1 2" key="1">
    <citation type="submission" date="2010-03" db="EMBL/GenBank/DDBJ databases">
        <title>The genome sequence of Faecalibacterium prausnitzii SL3/3.</title>
        <authorList>
            <consortium name="metaHIT consortium -- http://www.metahit.eu/"/>
            <person name="Pajon A."/>
            <person name="Turner K."/>
            <person name="Parkhill J."/>
            <person name="Duncan S."/>
            <person name="Flint H."/>
        </authorList>
    </citation>
    <scope>NUCLEOTIDE SEQUENCE [LARGE SCALE GENOMIC DNA]</scope>
    <source>
        <strain evidence="1 2">SL3/3</strain>
    </source>
</reference>
<sequence>MKVLNFQERNEFLDEVVKACTIDGDYQPALLDVVFRLTVLKYFADYDYRSEPQSEWPRIAYESFNFKINKAGCDTSAFWDQYDSLEKAVHEQIDRSHKEWLVLGLCGKLNEIIEKPDPISDFVDFMENYLNDVKGNLNDFDVEKFSEVTSALLDNKQEISAVLAKDKKE</sequence>
<protein>
    <submittedName>
        <fullName evidence="1">Uncharacterized protein</fullName>
    </submittedName>
</protein>
<dbReference type="AlphaFoldDB" id="D4KC40"/>
<evidence type="ECO:0000313" key="1">
    <source>
        <dbReference type="EMBL" id="CBL02403.1"/>
    </source>
</evidence>
<name>D4KC40_9FIRM</name>
<dbReference type="Proteomes" id="UP000007059">
    <property type="component" value="Chromosome"/>
</dbReference>
<proteinExistence type="predicted"/>
<gene>
    <name evidence="1" type="ORF">FPR_22130</name>
</gene>
<dbReference type="RefSeq" id="WP_015537924.1">
    <property type="nucleotide sequence ID" value="NC_021020.1"/>
</dbReference>
<accession>D4KC40</accession>
<reference evidence="1 2" key="2">
    <citation type="submission" date="2010-03" db="EMBL/GenBank/DDBJ databases">
        <authorList>
            <person name="Pajon A."/>
        </authorList>
    </citation>
    <scope>NUCLEOTIDE SEQUENCE [LARGE SCALE GENOMIC DNA]</scope>
    <source>
        <strain evidence="1 2">SL3/3</strain>
    </source>
</reference>